<keyword evidence="5" id="KW-1185">Reference proteome</keyword>
<dbReference type="GeneID" id="19243066"/>
<name>U1HH47_ENDPU</name>
<evidence type="ECO:0000259" key="3">
    <source>
        <dbReference type="PROSITE" id="PS50089"/>
    </source>
</evidence>
<organism evidence="4 5">
    <name type="scientific">Endocarpon pusillum (strain Z07020 / HMAS-L-300199)</name>
    <name type="common">Lichen-forming fungus</name>
    <dbReference type="NCBI Taxonomy" id="1263415"/>
    <lineage>
        <taxon>Eukaryota</taxon>
        <taxon>Fungi</taxon>
        <taxon>Dikarya</taxon>
        <taxon>Ascomycota</taxon>
        <taxon>Pezizomycotina</taxon>
        <taxon>Eurotiomycetes</taxon>
        <taxon>Chaetothyriomycetidae</taxon>
        <taxon>Verrucariales</taxon>
        <taxon>Verrucariaceae</taxon>
        <taxon>Endocarpon</taxon>
    </lineage>
</organism>
<dbReference type="AlphaFoldDB" id="U1HH47"/>
<sequence length="508" mass="59901">MASWATLQELPHLHIDPPATIEWPESEQDKSYSSEQPWRLRKYDPYNNGVGFDEDIVANLEQLHVPKGILTTTATYNQLIRFTHIRQTRFQGPPNRDGSNLNVVLTKDPKDGRAIEVNGSDSLQYMWRCYAAVLRAIHREGQIKPGVGGTWVYQPWNELAHMMQTYPQELERLENERVRRGPFENATTSGFEWLHSFGEHLSEMMGCLQAIITWAQEVGEDPREYVHEAFSRFPATVQLLVVLKSREIAFEEAIGNEHFEDVLIDKRLWAIAPRDFYNFGRDWKIPARKWFTFLNGTVKPQLARFRKQLRDRFDYRLLVDWGYGRLWKKLYIFFKPESQAEKEAIKQFSKFATGHSKLAFNLFAIHPLDIEEVKPDPCSICLCDFEYDDLVMETHCNHHFHPACLFSYWDDEHRFQNRCPECRTSQGILREKVNFEAQRVDKCYESNHELERLEQAYMVALVERVRGNIAFHDAPPLMELWCRSRVERLLKEERERKKLNVQGWNDLS</sequence>
<gene>
    <name evidence="4" type="ORF">EPUS_08215</name>
</gene>
<feature type="domain" description="RING-type" evidence="3">
    <location>
        <begin position="378"/>
        <end position="423"/>
    </location>
</feature>
<feature type="region of interest" description="Disordered" evidence="2">
    <location>
        <begin position="17"/>
        <end position="36"/>
    </location>
</feature>
<dbReference type="GO" id="GO:0008270">
    <property type="term" value="F:zinc ion binding"/>
    <property type="evidence" value="ECO:0007669"/>
    <property type="project" value="UniProtKB-KW"/>
</dbReference>
<evidence type="ECO:0000313" key="4">
    <source>
        <dbReference type="EMBL" id="ERF68149.1"/>
    </source>
</evidence>
<dbReference type="Pfam" id="PF13639">
    <property type="entry name" value="zf-RING_2"/>
    <property type="match status" value="1"/>
</dbReference>
<evidence type="ECO:0000256" key="2">
    <source>
        <dbReference type="SAM" id="MobiDB-lite"/>
    </source>
</evidence>
<dbReference type="SUPFAM" id="SSF57850">
    <property type="entry name" value="RING/U-box"/>
    <property type="match status" value="1"/>
</dbReference>
<dbReference type="Gene3D" id="3.30.40.10">
    <property type="entry name" value="Zinc/RING finger domain, C3HC4 (zinc finger)"/>
    <property type="match status" value="1"/>
</dbReference>
<dbReference type="HOGENOM" id="CLU_536387_0_0_1"/>
<evidence type="ECO:0000256" key="1">
    <source>
        <dbReference type="PROSITE-ProRule" id="PRU00175"/>
    </source>
</evidence>
<keyword evidence="1" id="KW-0479">Metal-binding</keyword>
<dbReference type="SMART" id="SM00184">
    <property type="entry name" value="RING"/>
    <property type="match status" value="1"/>
</dbReference>
<keyword evidence="1" id="KW-0863">Zinc-finger</keyword>
<dbReference type="InterPro" id="IPR001841">
    <property type="entry name" value="Znf_RING"/>
</dbReference>
<dbReference type="PROSITE" id="PS50089">
    <property type="entry name" value="ZF_RING_2"/>
    <property type="match status" value="1"/>
</dbReference>
<reference evidence="5" key="1">
    <citation type="journal article" date="2014" name="BMC Genomics">
        <title>Genome characteristics reveal the impact of lichenization on lichen-forming fungus Endocarpon pusillum Hedwig (Verrucariales, Ascomycota).</title>
        <authorList>
            <person name="Wang Y.-Y."/>
            <person name="Liu B."/>
            <person name="Zhang X.-Y."/>
            <person name="Zhou Q.-M."/>
            <person name="Zhang T."/>
            <person name="Li H."/>
            <person name="Yu Y.-F."/>
            <person name="Zhang X.-L."/>
            <person name="Hao X.-Y."/>
            <person name="Wang M."/>
            <person name="Wang L."/>
            <person name="Wei J.-C."/>
        </authorList>
    </citation>
    <scope>NUCLEOTIDE SEQUENCE [LARGE SCALE GENOMIC DNA]</scope>
    <source>
        <strain evidence="5">Z07020 / HMAS-L-300199</strain>
    </source>
</reference>
<accession>U1HH47</accession>
<proteinExistence type="predicted"/>
<dbReference type="RefSeq" id="XP_007806214.1">
    <property type="nucleotide sequence ID" value="XM_007808023.1"/>
</dbReference>
<evidence type="ECO:0000313" key="5">
    <source>
        <dbReference type="Proteomes" id="UP000019373"/>
    </source>
</evidence>
<dbReference type="Proteomes" id="UP000019373">
    <property type="component" value="Unassembled WGS sequence"/>
</dbReference>
<keyword evidence="1" id="KW-0862">Zinc</keyword>
<protein>
    <recommendedName>
        <fullName evidence="3">RING-type domain-containing protein</fullName>
    </recommendedName>
</protein>
<dbReference type="EMBL" id="KE721540">
    <property type="protein sequence ID" value="ERF68149.1"/>
    <property type="molecule type" value="Genomic_DNA"/>
</dbReference>
<dbReference type="InterPro" id="IPR013083">
    <property type="entry name" value="Znf_RING/FYVE/PHD"/>
</dbReference>
<dbReference type="OrthoDB" id="1681166at2759"/>
<dbReference type="CDD" id="cd16448">
    <property type="entry name" value="RING-H2"/>
    <property type="match status" value="1"/>
</dbReference>
<dbReference type="eggNOG" id="ENOG502T22B">
    <property type="taxonomic scope" value="Eukaryota"/>
</dbReference>